<dbReference type="GO" id="GO:0006508">
    <property type="term" value="P:proteolysis"/>
    <property type="evidence" value="ECO:0007669"/>
    <property type="project" value="UniProtKB-KW"/>
</dbReference>
<dbReference type="OrthoDB" id="2194912at2"/>
<feature type="transmembrane region" description="Helical" evidence="1">
    <location>
        <begin position="162"/>
        <end position="181"/>
    </location>
</feature>
<sequence>MIIRWLSFGRSLAKGIGHYQRGAYTEALDALNAAVKIKESDFLVQFWLLRTSVRLGRREDAGRYAANCMSWRADLAELISPWQQAAKGETMSDDGLAGLDAAADRLLAYHQWEDKPISLSRVASMFGLWLGLLMLISVVYNLGKYLIFSISPVTPAPIQDVLYYALIFKTLSILLYWKYFWRPNIHTNGWLIFRRHVALAFSVMRNRAFIRLYVEVVLFIITLIIIRKWGGNDLYPQEYFQFPIIQIILLLILGPISEELIFRKVLFTYLRQYSSLGAYIFVALAYYLFHDISSSGIWHFVASIFMCLVYEQQNTIIAPMILHFLINFVMLINIYIFLHSREYWIKPRQHSIFCAQAVEPSWAVGIDQQEQGGSTTVTFSKDCFIVRTTIDSRG</sequence>
<protein>
    <submittedName>
        <fullName evidence="3">CAAX amino terminal protease self-immunity</fullName>
    </submittedName>
</protein>
<feature type="transmembrane region" description="Helical" evidence="1">
    <location>
        <begin position="208"/>
        <end position="227"/>
    </location>
</feature>
<dbReference type="Pfam" id="PF02517">
    <property type="entry name" value="Rce1-like"/>
    <property type="match status" value="1"/>
</dbReference>
<gene>
    <name evidence="3" type="ORF">MAMMFC1_01455</name>
</gene>
<evidence type="ECO:0000259" key="2">
    <source>
        <dbReference type="Pfam" id="PF02517"/>
    </source>
</evidence>
<feature type="transmembrane region" description="Helical" evidence="1">
    <location>
        <begin position="239"/>
        <end position="257"/>
    </location>
</feature>
<dbReference type="EMBL" id="AP018449">
    <property type="protein sequence ID" value="BBB90794.1"/>
    <property type="molecule type" value="Genomic_DNA"/>
</dbReference>
<feature type="transmembrane region" description="Helical" evidence="1">
    <location>
        <begin position="316"/>
        <end position="338"/>
    </location>
</feature>
<dbReference type="KEGG" id="mana:MAMMFC1_01455"/>
<dbReference type="Proteomes" id="UP000276437">
    <property type="component" value="Chromosome"/>
</dbReference>
<dbReference type="GO" id="GO:0080120">
    <property type="term" value="P:CAAX-box protein maturation"/>
    <property type="evidence" value="ECO:0007669"/>
    <property type="project" value="UniProtKB-ARBA"/>
</dbReference>
<proteinExistence type="predicted"/>
<evidence type="ECO:0000256" key="1">
    <source>
        <dbReference type="SAM" id="Phobius"/>
    </source>
</evidence>
<keyword evidence="1" id="KW-0812">Transmembrane</keyword>
<dbReference type="GO" id="GO:0004175">
    <property type="term" value="F:endopeptidase activity"/>
    <property type="evidence" value="ECO:0007669"/>
    <property type="project" value="UniProtKB-ARBA"/>
</dbReference>
<keyword evidence="3" id="KW-0645">Protease</keyword>
<name>A0A348AI96_9FIRM</name>
<accession>A0A348AI96</accession>
<dbReference type="RefSeq" id="WP_126307727.1">
    <property type="nucleotide sequence ID" value="NZ_AP018449.1"/>
</dbReference>
<keyword evidence="4" id="KW-1185">Reference proteome</keyword>
<feature type="domain" description="CAAX prenyl protease 2/Lysostaphin resistance protein A-like" evidence="2">
    <location>
        <begin position="242"/>
        <end position="329"/>
    </location>
</feature>
<feature type="transmembrane region" description="Helical" evidence="1">
    <location>
        <begin position="122"/>
        <end position="142"/>
    </location>
</feature>
<organism evidence="3 4">
    <name type="scientific">Methylomusa anaerophila</name>
    <dbReference type="NCBI Taxonomy" id="1930071"/>
    <lineage>
        <taxon>Bacteria</taxon>
        <taxon>Bacillati</taxon>
        <taxon>Bacillota</taxon>
        <taxon>Negativicutes</taxon>
        <taxon>Selenomonadales</taxon>
        <taxon>Sporomusaceae</taxon>
        <taxon>Methylomusa</taxon>
    </lineage>
</organism>
<keyword evidence="1" id="KW-0472">Membrane</keyword>
<keyword evidence="1" id="KW-1133">Transmembrane helix</keyword>
<evidence type="ECO:0000313" key="3">
    <source>
        <dbReference type="EMBL" id="BBB90794.1"/>
    </source>
</evidence>
<keyword evidence="3" id="KW-0378">Hydrolase</keyword>
<dbReference type="AlphaFoldDB" id="A0A348AI96"/>
<dbReference type="InterPro" id="IPR003675">
    <property type="entry name" value="Rce1/LyrA-like_dom"/>
</dbReference>
<reference evidence="3 4" key="1">
    <citation type="journal article" date="2018" name="Int. J. Syst. Evol. Microbiol.">
        <title>Methylomusa anaerophila gen. nov., sp. nov., an anaerobic methanol-utilizing bacterium isolated from a microbial fuel cell.</title>
        <authorList>
            <person name="Amano N."/>
            <person name="Yamamuro A."/>
            <person name="Miyahara M."/>
            <person name="Kouzuma A."/>
            <person name="Abe T."/>
            <person name="Watanabe K."/>
        </authorList>
    </citation>
    <scope>NUCLEOTIDE SEQUENCE [LARGE SCALE GENOMIC DNA]</scope>
    <source>
        <strain evidence="3 4">MMFC1</strain>
    </source>
</reference>
<evidence type="ECO:0000313" key="4">
    <source>
        <dbReference type="Proteomes" id="UP000276437"/>
    </source>
</evidence>